<dbReference type="AlphaFoldDB" id="A0A382DF58"/>
<accession>A0A382DF58</accession>
<dbReference type="Pfam" id="PF13489">
    <property type="entry name" value="Methyltransf_23"/>
    <property type="match status" value="1"/>
</dbReference>
<protein>
    <recommendedName>
        <fullName evidence="2">Methyltransferase domain-containing protein</fullName>
    </recommendedName>
</protein>
<evidence type="ECO:0000313" key="1">
    <source>
        <dbReference type="EMBL" id="SVB36662.1"/>
    </source>
</evidence>
<evidence type="ECO:0008006" key="2">
    <source>
        <dbReference type="Google" id="ProtNLM"/>
    </source>
</evidence>
<organism evidence="1">
    <name type="scientific">marine metagenome</name>
    <dbReference type="NCBI Taxonomy" id="408172"/>
    <lineage>
        <taxon>unclassified sequences</taxon>
        <taxon>metagenomes</taxon>
        <taxon>ecological metagenomes</taxon>
    </lineage>
</organism>
<proteinExistence type="predicted"/>
<sequence>MTNCEKFLDHFSQYCQIYFPAIKNTQLNNRSSFEELTRIMLNWAENHIGENWQKVLADGYLHFLMDVNRSQVEYERRGNYLNKSYGDVFNRVYNNSEFMEFYHWGVFVSTFAWEHHIKIYDLYRNSFLPYLNPEGGRLLDLGSGSGIWSFLTTYFSPQWISQGIDISEKSVELSTKMALSSGLNTKVTFKTYDALKYKGNKKYNAAISCFLMEHLEKPQLLLQNMASNLETKGYAFITVALTAAEIDHISEFHRESEIVLMAEEAGFRVISMYSAAPPSHPDSYRFLPRSLALILQKRKNDIW</sequence>
<dbReference type="EMBL" id="UINC01038929">
    <property type="protein sequence ID" value="SVB36662.1"/>
    <property type="molecule type" value="Genomic_DNA"/>
</dbReference>
<dbReference type="Gene3D" id="3.40.50.150">
    <property type="entry name" value="Vaccinia Virus protein VP39"/>
    <property type="match status" value="1"/>
</dbReference>
<dbReference type="InterPro" id="IPR029063">
    <property type="entry name" value="SAM-dependent_MTases_sf"/>
</dbReference>
<name>A0A382DF58_9ZZZZ</name>
<gene>
    <name evidence="1" type="ORF">METZ01_LOCUS189516</name>
</gene>
<reference evidence="1" key="1">
    <citation type="submission" date="2018-05" db="EMBL/GenBank/DDBJ databases">
        <authorList>
            <person name="Lanie J.A."/>
            <person name="Ng W.-L."/>
            <person name="Kazmierczak K.M."/>
            <person name="Andrzejewski T.M."/>
            <person name="Davidsen T.M."/>
            <person name="Wayne K.J."/>
            <person name="Tettelin H."/>
            <person name="Glass J.I."/>
            <person name="Rusch D."/>
            <person name="Podicherti R."/>
            <person name="Tsui H.-C.T."/>
            <person name="Winkler M.E."/>
        </authorList>
    </citation>
    <scope>NUCLEOTIDE SEQUENCE</scope>
</reference>
<dbReference type="CDD" id="cd02440">
    <property type="entry name" value="AdoMet_MTases"/>
    <property type="match status" value="1"/>
</dbReference>
<dbReference type="SUPFAM" id="SSF53335">
    <property type="entry name" value="S-adenosyl-L-methionine-dependent methyltransferases"/>
    <property type="match status" value="1"/>
</dbReference>